<dbReference type="PANTHER" id="PTHR19959">
    <property type="entry name" value="KINESIN LIGHT CHAIN"/>
    <property type="match status" value="1"/>
</dbReference>
<keyword evidence="2" id="KW-1133">Transmembrane helix</keyword>
<dbReference type="Proteomes" id="UP000546213">
    <property type="component" value="Unassembled WGS sequence"/>
</dbReference>
<feature type="compositionally biased region" description="Basic and acidic residues" evidence="1">
    <location>
        <begin position="1033"/>
        <end position="1053"/>
    </location>
</feature>
<evidence type="ECO:0000256" key="2">
    <source>
        <dbReference type="SAM" id="Phobius"/>
    </source>
</evidence>
<comment type="caution">
    <text evidence="4">The sequence shown here is derived from an EMBL/GenBank/DDBJ whole genome shotgun (WGS) entry which is preliminary data.</text>
</comment>
<feature type="domain" description="CHAT" evidence="3">
    <location>
        <begin position="738"/>
        <end position="1013"/>
    </location>
</feature>
<evidence type="ECO:0000256" key="1">
    <source>
        <dbReference type="SAM" id="MobiDB-lite"/>
    </source>
</evidence>
<dbReference type="InterPro" id="IPR024983">
    <property type="entry name" value="CHAT_dom"/>
</dbReference>
<dbReference type="EMBL" id="JAAOAS010000027">
    <property type="protein sequence ID" value="KAF5603514.1"/>
    <property type="molecule type" value="Genomic_DNA"/>
</dbReference>
<dbReference type="PANTHER" id="PTHR19959:SF119">
    <property type="entry name" value="FUNGAL LIPASE-LIKE DOMAIN-CONTAINING PROTEIN"/>
    <property type="match status" value="1"/>
</dbReference>
<accession>A0A8H5V041</accession>
<keyword evidence="2" id="KW-0812">Transmembrane</keyword>
<dbReference type="OrthoDB" id="9991317at2759"/>
<dbReference type="InterPro" id="IPR011990">
    <property type="entry name" value="TPR-like_helical_dom_sf"/>
</dbReference>
<reference evidence="4 5" key="1">
    <citation type="submission" date="2020-05" db="EMBL/GenBank/DDBJ databases">
        <title>Identification and distribution of gene clusters putatively required for synthesis of sphingolipid metabolism inhibitors in phylogenetically diverse species of the filamentous fungus Fusarium.</title>
        <authorList>
            <person name="Kim H.-S."/>
            <person name="Busman M."/>
            <person name="Brown D.W."/>
            <person name="Divon H."/>
            <person name="Uhlig S."/>
            <person name="Proctor R.H."/>
        </authorList>
    </citation>
    <scope>NUCLEOTIDE SEQUENCE [LARGE SCALE GENOMIC DNA]</scope>
    <source>
        <strain evidence="4 5">NRRL 36939</strain>
    </source>
</reference>
<feature type="region of interest" description="Disordered" evidence="1">
    <location>
        <begin position="1022"/>
        <end position="1054"/>
    </location>
</feature>
<dbReference type="Gene3D" id="1.25.40.10">
    <property type="entry name" value="Tetratricopeptide repeat domain"/>
    <property type="match status" value="3"/>
</dbReference>
<name>A0A8H5V041_9HYPO</name>
<dbReference type="GO" id="GO:0046873">
    <property type="term" value="F:metal ion transmembrane transporter activity"/>
    <property type="evidence" value="ECO:0007669"/>
    <property type="project" value="InterPro"/>
</dbReference>
<evidence type="ECO:0000313" key="4">
    <source>
        <dbReference type="EMBL" id="KAF5603514.1"/>
    </source>
</evidence>
<dbReference type="SUPFAM" id="SSF81901">
    <property type="entry name" value="HCP-like"/>
    <property type="match status" value="1"/>
</dbReference>
<feature type="transmembrane region" description="Helical" evidence="2">
    <location>
        <begin position="1480"/>
        <end position="1503"/>
    </location>
</feature>
<organism evidence="4 5">
    <name type="scientific">Fusarium pseudocircinatum</name>
    <dbReference type="NCBI Taxonomy" id="56676"/>
    <lineage>
        <taxon>Eukaryota</taxon>
        <taxon>Fungi</taxon>
        <taxon>Dikarya</taxon>
        <taxon>Ascomycota</taxon>
        <taxon>Pezizomycotina</taxon>
        <taxon>Sordariomycetes</taxon>
        <taxon>Hypocreomycetidae</taxon>
        <taxon>Hypocreales</taxon>
        <taxon>Nectriaceae</taxon>
        <taxon>Fusarium</taxon>
        <taxon>Fusarium fujikuroi species complex</taxon>
    </lineage>
</organism>
<evidence type="ECO:0000259" key="3">
    <source>
        <dbReference type="Pfam" id="PF12770"/>
    </source>
</evidence>
<dbReference type="Pfam" id="PF12770">
    <property type="entry name" value="CHAT"/>
    <property type="match status" value="1"/>
</dbReference>
<protein>
    <recommendedName>
        <fullName evidence="3">CHAT domain-containing protein</fullName>
    </recommendedName>
</protein>
<keyword evidence="2" id="KW-0472">Membrane</keyword>
<dbReference type="Pfam" id="PF01544">
    <property type="entry name" value="CorA"/>
    <property type="match status" value="1"/>
</dbReference>
<gene>
    <name evidence="4" type="ORF">FPCIR_1255</name>
</gene>
<dbReference type="GO" id="GO:0016020">
    <property type="term" value="C:membrane"/>
    <property type="evidence" value="ECO:0007669"/>
    <property type="project" value="InterPro"/>
</dbReference>
<proteinExistence type="predicted"/>
<dbReference type="InterPro" id="IPR002523">
    <property type="entry name" value="MgTranspt_CorA/ZnTranspt_ZntB"/>
</dbReference>
<sequence>MVDVMADTKDAIENAKRAISANPLDLDCLKLLGDLLNESYIDTGMLVNLDASILATKQAIDVITNDDAELADCSNSLSYRLQDRFMVMEDTVDLQEAIRMSQKAVELTASGNARYLSNLAASLKTRSSVTGELKDMEDGIVMAKQAVSVTASDDSELPKWLNNLGNHLSNRHLITGSLEDLEEAISLSRRAAATSCDTTMRSLFLNNLSAKLDLKAEVTGNSSIYDEAIELANEAIALTPDNHPDQAKWLNNLATHLLEKFDRSWDLNDLQDAIDAASRSADLTPKGPTKALYLDAVADGLNRKYDKMGQLTDLEEAIRITEMALEMLPDHHSKRPQILSTLSDLFSNRYLRKEMVQNLDRAIQLSREAVDAKSDSHPYKAIYLDRLAMQLNLRSSISRTDPHLWIDLEESIQLERRAIAITVGNRPTWSFKNNLQAMLVIKYGMTKDQAILGECIQLQREALDEVPKGHQYRAEMLTSLGYRLRDSVNETSNLKQASECFLEALQNTNAPTISRVRAGSALLQCCPDKQKAYQAAQVITGLLPKLITRSHETSDKQHAAGSRAGMTCSAAAAALQANRPVFEALQVLELGRSVLAKYSEEMLLGPLKLDQLSAEQAEAYLHLRDELKGSSTPVLFDMGTSFQRHVSGLNKRYDLAKELEELIAEIRKLPGSEDLWTTPTEAEMFEAAKYGPIVVINVSRARCDALLIEKHQMRSLVLPNITNDLYQFARAGDFGSSKVLEWMWDNITQPVLDALGYSRPPKEGATWPRVWWIPTALLTLFPLHAAGYHRNESSETVLDKVVSSYASSIRAIIRGRQKDLSSSFSSKATPRALLVGMQHTPESGSLPYANKEIDIVQKLSESAGLETARPRPRKEEVSGQLLHCKIFHFAGHGYTDENDPSNSHLRLEDWQEDAFRVADLQRMNLREHAPFLAYLSACGTGQMKRYNLVDESIHLISAYQLAGFRHVIGTLWKVSDQCCVDVARTTYETMKDLGLSDDSVGWGLHRASRELRDKWVKAQKQERRSLARQGSVLKDDSSDGDGDKKDCKDENGRDIVSVEEEPEVGEQLQWAPYVHFGITYLDYTTTASALERTDVPEKKLSQLIKTAPSGSTRFVFVENISPGIIILLGEKLDIDPLFFADYIHVGFENPEESSPPPSLATLPSVIATRDHIHLHCQKVIALEGTDEELQHVPYALKTESNVPRNVRRLVTLPGGRLALSQTCCSFIIRTVGDICICLFLVDPPVTSVIQSADGGRLSKYQASVSHGGFEDFRAPQTFSSFRKSPSSETWDKTSMLENIIHYLRASPPPGLDFKSPSILGIGYHPIYITLSEWNIYTYLTSRCSKYYEYSDQVKTGRMHDEVLVDLQRWRRRSKSSHQKLNILGEVISSHIQRGDDMEVWSGVLKDINSLRDQLHDYSQSLEQMVMVATSLVQLLDSRRSILEAINTKRLTFLALVFVPLAWVSSLFSMSDAYSPGHDLFWVYFATAFPVLAVVLLLSALPYGQIAIAARSYKARVKNHEMRVLGELV</sequence>
<feature type="transmembrane region" description="Helical" evidence="2">
    <location>
        <begin position="1450"/>
        <end position="1468"/>
    </location>
</feature>
<evidence type="ECO:0000313" key="5">
    <source>
        <dbReference type="Proteomes" id="UP000546213"/>
    </source>
</evidence>
<dbReference type="Gene3D" id="1.20.58.340">
    <property type="entry name" value="Magnesium transport protein CorA, transmembrane region"/>
    <property type="match status" value="1"/>
</dbReference>
<keyword evidence="5" id="KW-1185">Reference proteome</keyword>